<organism evidence="2 3">
    <name type="scientific">Mythimna separata</name>
    <name type="common">Oriental armyworm</name>
    <name type="synonym">Pseudaletia separata</name>
    <dbReference type="NCBI Taxonomy" id="271217"/>
    <lineage>
        <taxon>Eukaryota</taxon>
        <taxon>Metazoa</taxon>
        <taxon>Ecdysozoa</taxon>
        <taxon>Arthropoda</taxon>
        <taxon>Hexapoda</taxon>
        <taxon>Insecta</taxon>
        <taxon>Pterygota</taxon>
        <taxon>Neoptera</taxon>
        <taxon>Endopterygota</taxon>
        <taxon>Lepidoptera</taxon>
        <taxon>Glossata</taxon>
        <taxon>Ditrysia</taxon>
        <taxon>Noctuoidea</taxon>
        <taxon>Noctuidae</taxon>
        <taxon>Noctuinae</taxon>
        <taxon>Hadenini</taxon>
        <taxon>Mythimna</taxon>
    </lineage>
</organism>
<proteinExistence type="predicted"/>
<dbReference type="PANTHER" id="PTHR47272">
    <property type="entry name" value="DDE_TNP_1_7 DOMAIN-CONTAINING PROTEIN"/>
    <property type="match status" value="1"/>
</dbReference>
<keyword evidence="3" id="KW-1185">Reference proteome</keyword>
<evidence type="ECO:0000313" key="3">
    <source>
        <dbReference type="Proteomes" id="UP001231518"/>
    </source>
</evidence>
<dbReference type="Pfam" id="PF13843">
    <property type="entry name" value="DDE_Tnp_1_7"/>
    <property type="match status" value="1"/>
</dbReference>
<reference evidence="2" key="1">
    <citation type="submission" date="2023-03" db="EMBL/GenBank/DDBJ databases">
        <title>Chromosome-level genomes of two armyworms, Mythimna separata and Mythimna loreyi, provide insights into the biosynthesis and reception of sex pheromones.</title>
        <authorList>
            <person name="Zhao H."/>
        </authorList>
    </citation>
    <scope>NUCLEOTIDE SEQUENCE</scope>
    <source>
        <strain evidence="2">BeijingLab</strain>
        <tissue evidence="2">Pupa</tissue>
    </source>
</reference>
<dbReference type="AlphaFoldDB" id="A0AAD7YCA2"/>
<protein>
    <recommendedName>
        <fullName evidence="1">PiggyBac transposable element-derived protein domain-containing protein</fullName>
    </recommendedName>
</protein>
<dbReference type="InterPro" id="IPR029526">
    <property type="entry name" value="PGBD"/>
</dbReference>
<dbReference type="EMBL" id="JARGEI010000023">
    <property type="protein sequence ID" value="KAJ8710229.1"/>
    <property type="molecule type" value="Genomic_DNA"/>
</dbReference>
<evidence type="ECO:0000259" key="1">
    <source>
        <dbReference type="Pfam" id="PF13843"/>
    </source>
</evidence>
<feature type="domain" description="PiggyBac transposable element-derived protein" evidence="1">
    <location>
        <begin position="1"/>
        <end position="132"/>
    </location>
</feature>
<sequence length="149" mass="16972">MCTTKASNMLRQYLPNKLHKWGYKLLVLCDDRGFAYDFEIYSGMENNPDLRLPNEPDLGASANIVIRLARSIPRDKNYKLFFDNYYTSPELITHLANEGIYAMGTVNKGRLGKSIQIPSLKDLKSSKKERGYSEEWVGNVNGTDIVTVM</sequence>
<accession>A0AAD7YCA2</accession>
<evidence type="ECO:0000313" key="2">
    <source>
        <dbReference type="EMBL" id="KAJ8710229.1"/>
    </source>
</evidence>
<name>A0AAD7YCA2_MYTSE</name>
<dbReference type="Proteomes" id="UP001231518">
    <property type="component" value="Chromosome 23"/>
</dbReference>
<comment type="caution">
    <text evidence="2">The sequence shown here is derived from an EMBL/GenBank/DDBJ whole genome shotgun (WGS) entry which is preliminary data.</text>
</comment>
<gene>
    <name evidence="2" type="ORF">PYW07_009595</name>
</gene>